<proteinExistence type="predicted"/>
<feature type="non-terminal residue" evidence="2">
    <location>
        <position position="1"/>
    </location>
</feature>
<evidence type="ECO:0000313" key="2">
    <source>
        <dbReference type="EMBL" id="KHN75369.1"/>
    </source>
</evidence>
<sequence>IMKYDEIIKRCNADIQDASLEGERLRKEIEENRTENDLVVRGNEVEGKLNEIRMKIGRLKERLSSLDTSLGDDRGKPVNHLRGEVMELKEAIAKTTNEMIQTRNMVAGLDNKLVFIQERIQAVDIEEENKKLAAEKTAVEEMRKKRDTLKAVALEGATSILLRKANSNVPLIDGQQTSSPSPLKSVRVDPVVICSHTDKQSKKISGDGSEKHSEFPIQSLPVQDVYSRVASWLRNTMISQKSNAFFVFEKYYNRPLTPHGT</sequence>
<organism evidence="2 3">
    <name type="scientific">Toxocara canis</name>
    <name type="common">Canine roundworm</name>
    <dbReference type="NCBI Taxonomy" id="6265"/>
    <lineage>
        <taxon>Eukaryota</taxon>
        <taxon>Metazoa</taxon>
        <taxon>Ecdysozoa</taxon>
        <taxon>Nematoda</taxon>
        <taxon>Chromadorea</taxon>
        <taxon>Rhabditida</taxon>
        <taxon>Spirurina</taxon>
        <taxon>Ascaridomorpha</taxon>
        <taxon>Ascaridoidea</taxon>
        <taxon>Toxocaridae</taxon>
        <taxon>Toxocara</taxon>
    </lineage>
</organism>
<name>A0A0B2V1M3_TOXCA</name>
<dbReference type="AlphaFoldDB" id="A0A0B2V1M3"/>
<reference evidence="2 3" key="1">
    <citation type="submission" date="2014-11" db="EMBL/GenBank/DDBJ databases">
        <title>Genetic blueprint of the zoonotic pathogen Toxocara canis.</title>
        <authorList>
            <person name="Zhu X.-Q."/>
            <person name="Korhonen P.K."/>
            <person name="Cai H."/>
            <person name="Young N.D."/>
            <person name="Nejsum P."/>
            <person name="von Samson-Himmelstjerna G."/>
            <person name="Boag P.R."/>
            <person name="Tan P."/>
            <person name="Li Q."/>
            <person name="Min J."/>
            <person name="Yang Y."/>
            <person name="Wang X."/>
            <person name="Fang X."/>
            <person name="Hall R.S."/>
            <person name="Hofmann A."/>
            <person name="Sternberg P.W."/>
            <person name="Jex A.R."/>
            <person name="Gasser R.B."/>
        </authorList>
    </citation>
    <scope>NUCLEOTIDE SEQUENCE [LARGE SCALE GENOMIC DNA]</scope>
    <source>
        <strain evidence="2">PN_DK_2014</strain>
    </source>
</reference>
<comment type="caution">
    <text evidence="2">The sequence shown here is derived from an EMBL/GenBank/DDBJ whole genome shotgun (WGS) entry which is preliminary data.</text>
</comment>
<accession>A0A0B2V1M3</accession>
<keyword evidence="1" id="KW-0175">Coiled coil</keyword>
<evidence type="ECO:0000313" key="3">
    <source>
        <dbReference type="Proteomes" id="UP000031036"/>
    </source>
</evidence>
<evidence type="ECO:0000256" key="1">
    <source>
        <dbReference type="SAM" id="Coils"/>
    </source>
</evidence>
<dbReference type="Gene3D" id="1.10.287.1490">
    <property type="match status" value="1"/>
</dbReference>
<feature type="coiled-coil region" evidence="1">
    <location>
        <begin position="78"/>
        <end position="145"/>
    </location>
</feature>
<dbReference type="EMBL" id="JPKZ01002724">
    <property type="protein sequence ID" value="KHN75369.1"/>
    <property type="molecule type" value="Genomic_DNA"/>
</dbReference>
<dbReference type="Proteomes" id="UP000031036">
    <property type="component" value="Unassembled WGS sequence"/>
</dbReference>
<keyword evidence="3" id="KW-1185">Reference proteome</keyword>
<feature type="coiled-coil region" evidence="1">
    <location>
        <begin position="8"/>
        <end position="35"/>
    </location>
</feature>
<protein>
    <submittedName>
        <fullName evidence="2">Uncharacterized protein</fullName>
    </submittedName>
</protein>
<gene>
    <name evidence="2" type="ORF">Tcan_06189</name>
</gene>